<keyword evidence="3 6" id="KW-0546">Nucleotide metabolism</keyword>
<dbReference type="InterPro" id="IPR007710">
    <property type="entry name" value="Nucleoside_deoxyribTrfase"/>
</dbReference>
<evidence type="ECO:0000256" key="6">
    <source>
        <dbReference type="HAMAP-Rule" id="MF_03036"/>
    </source>
</evidence>
<dbReference type="EMBL" id="HBET01023733">
    <property type="protein sequence ID" value="CAD8571759.1"/>
    <property type="molecule type" value="Transcribed_RNA"/>
</dbReference>
<feature type="binding site" description="in other chain" evidence="6">
    <location>
        <position position="28"/>
    </location>
    <ligand>
        <name>substrate</name>
        <note>ligand shared between homodimeric partners</note>
    </ligand>
</feature>
<accession>A0A5A8DFG6</accession>
<dbReference type="GO" id="GO:0006163">
    <property type="term" value="P:purine nucleotide metabolic process"/>
    <property type="evidence" value="ECO:0007669"/>
    <property type="project" value="UniProtKB-ARBA"/>
</dbReference>
<evidence type="ECO:0000313" key="15">
    <source>
        <dbReference type="Proteomes" id="UP000325113"/>
    </source>
</evidence>
<dbReference type="EMBL" id="VLTM01000018">
    <property type="protein sequence ID" value="KAA0164263.1"/>
    <property type="molecule type" value="Genomic_DNA"/>
</dbReference>
<keyword evidence="6" id="KW-0539">Nucleus</keyword>
<comment type="function">
    <text evidence="6">Catalyzes the cleavage of the N-glycosidic bond of deoxyribonucleoside 5'-monophosphates to yield deoxyribose 5-phosphate and a purine or pyrimidine base.</text>
</comment>
<sequence length="154" mass="16476">MATATAGPKPKLYFAGSIRGGREDAALYMRVIQGLAERGNEVLTEHVGKASLDMMGEGDLTEQQIFERDMAWLRSSDAVVAECTVPSLGVGYELGLAESLGIPVLVLFRPSAERSLSAMLRGNSKFTVHEYADVDGELFAAISAFLEVHGVPTA</sequence>
<evidence type="ECO:0000313" key="9">
    <source>
        <dbReference type="EMBL" id="KAA0164263.1"/>
    </source>
</evidence>
<dbReference type="GO" id="GO:0042802">
    <property type="term" value="F:identical protein binding"/>
    <property type="evidence" value="ECO:0007669"/>
    <property type="project" value="UniProtKB-ARBA"/>
</dbReference>
<dbReference type="Proteomes" id="UP000322899">
    <property type="component" value="Unassembled WGS sequence"/>
</dbReference>
<dbReference type="OrthoDB" id="18087at2759"/>
<dbReference type="InterPro" id="IPR051239">
    <property type="entry name" value="2'-dNMP_N-hydrolase"/>
</dbReference>
<feature type="binding site" evidence="6">
    <location>
        <begin position="117"/>
        <end position="119"/>
    </location>
    <ligand>
        <name>substrate</name>
        <note>ligand shared between homodimeric partners</note>
    </ligand>
</feature>
<dbReference type="Proteomes" id="UP000323011">
    <property type="component" value="Unassembled WGS sequence"/>
</dbReference>
<evidence type="ECO:0000313" key="11">
    <source>
        <dbReference type="EMBL" id="KAA0178256.1"/>
    </source>
</evidence>
<organism evidence="9 15">
    <name type="scientific">Cafeteria roenbergensis</name>
    <name type="common">Marine flagellate</name>
    <dbReference type="NCBI Taxonomy" id="33653"/>
    <lineage>
        <taxon>Eukaryota</taxon>
        <taxon>Sar</taxon>
        <taxon>Stramenopiles</taxon>
        <taxon>Bigyra</taxon>
        <taxon>Opalozoa</taxon>
        <taxon>Bicosoecida</taxon>
        <taxon>Cafeteriaceae</taxon>
        <taxon>Cafeteria</taxon>
    </lineage>
</organism>
<reference evidence="12 13" key="1">
    <citation type="submission" date="2019-07" db="EMBL/GenBank/DDBJ databases">
        <title>Genomes of Cafeteria roenbergensis.</title>
        <authorList>
            <person name="Fischer M.G."/>
            <person name="Hackl T."/>
            <person name="Roman M."/>
        </authorList>
    </citation>
    <scope>NUCLEOTIDE SEQUENCE [LARGE SCALE GENOMIC DNA]</scope>
    <source>
        <strain evidence="8 13">BVI</strain>
        <strain evidence="9 15">Cflag</strain>
        <strain evidence="11 12">E4-10P</strain>
        <strain evidence="10 14">RCC970-E3</strain>
    </source>
</reference>
<dbReference type="EMBL" id="VLTN01000018">
    <property type="protein sequence ID" value="KAA0152914.1"/>
    <property type="molecule type" value="Genomic_DNA"/>
</dbReference>
<comment type="catalytic activity">
    <reaction evidence="6">
        <text>a pyrimidine 2'-deoxyribonucleoside 5'-phosphate + H2O = a pyrimidine nucleobase + 2-deoxy-D-ribose 5-phosphate</text>
        <dbReference type="Rhea" id="RHEA:57852"/>
        <dbReference type="ChEBI" id="CHEBI:15377"/>
        <dbReference type="ChEBI" id="CHEBI:26432"/>
        <dbReference type="ChEBI" id="CHEBI:62877"/>
        <dbReference type="ChEBI" id="CHEBI:142209"/>
    </reaction>
</comment>
<keyword evidence="13" id="KW-1185">Reference proteome</keyword>
<dbReference type="GO" id="GO:0009159">
    <property type="term" value="P:deoxyribonucleoside monophosphate catabolic process"/>
    <property type="evidence" value="ECO:0007669"/>
    <property type="project" value="InterPro"/>
</dbReference>
<keyword evidence="6" id="KW-0963">Cytoplasm</keyword>
<evidence type="ECO:0000313" key="12">
    <source>
        <dbReference type="Proteomes" id="UP000322899"/>
    </source>
</evidence>
<dbReference type="Proteomes" id="UP000324907">
    <property type="component" value="Unassembled WGS sequence"/>
</dbReference>
<dbReference type="HAMAP" id="MF_03036">
    <property type="entry name" value="Nuc_phosphate_hydrolase"/>
    <property type="match status" value="1"/>
</dbReference>
<dbReference type="GO" id="GO:0005737">
    <property type="term" value="C:cytoplasm"/>
    <property type="evidence" value="ECO:0007669"/>
    <property type="project" value="UniProtKB-SubCell"/>
</dbReference>
<evidence type="ECO:0000256" key="5">
    <source>
        <dbReference type="ARBA" id="ARBA00047460"/>
    </source>
</evidence>
<protein>
    <recommendedName>
        <fullName evidence="6">Putative 2'-deoxynucleoside 5'-phosphate N-hydrolase 1</fullName>
        <ecNumber evidence="6">3.2.2.-</ecNumber>
    </recommendedName>
</protein>
<evidence type="ECO:0000313" key="14">
    <source>
        <dbReference type="Proteomes" id="UP000324907"/>
    </source>
</evidence>
<dbReference type="GO" id="GO:0005634">
    <property type="term" value="C:nucleus"/>
    <property type="evidence" value="ECO:0007669"/>
    <property type="project" value="UniProtKB-SubCell"/>
</dbReference>
<evidence type="ECO:0000256" key="1">
    <source>
        <dbReference type="ARBA" id="ARBA00011407"/>
    </source>
</evidence>
<comment type="caution">
    <text evidence="6">Lacks conserved residue(s) required for the propagation of feature annotation.</text>
</comment>
<comment type="catalytic activity">
    <reaction evidence="5">
        <text>5-hydroxymethyl-dUMP + H2O = 5-hydroxymethyluracil + 2-deoxy-D-ribose 5-phosphate</text>
        <dbReference type="Rhea" id="RHEA:77099"/>
        <dbReference type="ChEBI" id="CHEBI:15377"/>
        <dbReference type="ChEBI" id="CHEBI:16964"/>
        <dbReference type="ChEBI" id="CHEBI:62877"/>
        <dbReference type="ChEBI" id="CHEBI:90409"/>
    </reaction>
    <physiologicalReaction direction="left-to-right" evidence="5">
        <dbReference type="Rhea" id="RHEA:77100"/>
    </physiologicalReaction>
</comment>
<evidence type="ECO:0000256" key="3">
    <source>
        <dbReference type="ARBA" id="ARBA00023080"/>
    </source>
</evidence>
<dbReference type="GO" id="GO:0070694">
    <property type="term" value="F:5-hydroxymethyl-dUMP N-hydrolase activity"/>
    <property type="evidence" value="ECO:0007669"/>
    <property type="project" value="InterPro"/>
</dbReference>
<dbReference type="FunFam" id="3.40.50.450:FF:000019">
    <property type="entry name" value="2'-deoxynucleoside 5'-phosphate N-hydrolase 1"/>
    <property type="match status" value="1"/>
</dbReference>
<dbReference type="AlphaFoldDB" id="A0A5A8DFG6"/>
<evidence type="ECO:0000256" key="2">
    <source>
        <dbReference type="ARBA" id="ARBA00022801"/>
    </source>
</evidence>
<dbReference type="Pfam" id="PF05014">
    <property type="entry name" value="Nuc_deoxyrib_tr"/>
    <property type="match status" value="1"/>
</dbReference>
<evidence type="ECO:0000313" key="10">
    <source>
        <dbReference type="EMBL" id="KAA0168710.1"/>
    </source>
</evidence>
<evidence type="ECO:0000313" key="7">
    <source>
        <dbReference type="EMBL" id="CAD8571759.1"/>
    </source>
</evidence>
<reference evidence="7" key="2">
    <citation type="submission" date="2021-01" db="EMBL/GenBank/DDBJ databases">
        <authorList>
            <person name="Corre E."/>
            <person name="Pelletier E."/>
            <person name="Niang G."/>
            <person name="Scheremetjew M."/>
            <person name="Finn R."/>
            <person name="Kale V."/>
            <person name="Holt S."/>
            <person name="Cochrane G."/>
            <person name="Meng A."/>
            <person name="Brown T."/>
            <person name="Cohen L."/>
        </authorList>
    </citation>
    <scope>NUCLEOTIDE SEQUENCE</scope>
    <source>
        <strain evidence="7">E4-10</strain>
    </source>
</reference>
<comment type="subunit">
    <text evidence="1 6">Monomer and homodimer.</text>
</comment>
<comment type="subcellular location">
    <subcellularLocation>
        <location evidence="6">Cytoplasm</location>
    </subcellularLocation>
    <subcellularLocation>
        <location evidence="6">Nucleus</location>
    </subcellularLocation>
</comment>
<dbReference type="SUPFAM" id="SSF52309">
    <property type="entry name" value="N-(deoxy)ribosyltransferase-like"/>
    <property type="match status" value="1"/>
</dbReference>
<dbReference type="PANTHER" id="PTHR15364:SF0">
    <property type="entry name" value="2'-DEOXYNUCLEOSIDE 5'-PHOSPHATE N-HYDROLASE 1"/>
    <property type="match status" value="1"/>
</dbReference>
<gene>
    <name evidence="7" type="ORF">CROE0942_LOCUS16139</name>
    <name evidence="11" type="ORF">FNF27_00109</name>
    <name evidence="10" type="ORF">FNF28_02448</name>
    <name evidence="8" type="ORF">FNF29_03438</name>
    <name evidence="9" type="ORF">FNF31_02497</name>
</gene>
<dbReference type="EMBL" id="VLTO01000001">
    <property type="protein sequence ID" value="KAA0178256.1"/>
    <property type="molecule type" value="Genomic_DNA"/>
</dbReference>
<dbReference type="EC" id="3.2.2.-" evidence="6"/>
<comment type="catalytic activity">
    <reaction evidence="6">
        <text>a purine 2'-deoxyribonucleoside 5'-phosphate + H2O = a purine nucleobase + 2-deoxy-D-ribose 5-phosphate</text>
        <dbReference type="Rhea" id="RHEA:51132"/>
        <dbReference type="ChEBI" id="CHEBI:15377"/>
        <dbReference type="ChEBI" id="CHEBI:26386"/>
        <dbReference type="ChEBI" id="CHEBI:62877"/>
        <dbReference type="ChEBI" id="CHEBI:142198"/>
    </reaction>
</comment>
<feature type="binding site" description="in other chain" evidence="6">
    <location>
        <position position="93"/>
    </location>
    <ligand>
        <name>substrate</name>
        <note>ligand shared between homodimeric partners</note>
    </ligand>
</feature>
<evidence type="ECO:0000256" key="4">
    <source>
        <dbReference type="ARBA" id="ARBA00023295"/>
    </source>
</evidence>
<proteinExistence type="inferred from homology"/>
<keyword evidence="4 6" id="KW-0326">Glycosidase</keyword>
<dbReference type="Proteomes" id="UP000325113">
    <property type="component" value="Unassembled WGS sequence"/>
</dbReference>
<evidence type="ECO:0000313" key="13">
    <source>
        <dbReference type="Proteomes" id="UP000323011"/>
    </source>
</evidence>
<comment type="similarity">
    <text evidence="6">Belongs to the 2'-deoxynucleoside 5'-phosphate N-hydrolase 1 family.</text>
</comment>
<dbReference type="OMA" id="EVLSWHV"/>
<evidence type="ECO:0000313" key="8">
    <source>
        <dbReference type="EMBL" id="KAA0152914.1"/>
    </source>
</evidence>
<dbReference type="GO" id="GO:0009116">
    <property type="term" value="P:nucleoside metabolic process"/>
    <property type="evidence" value="ECO:0007669"/>
    <property type="project" value="UniProtKB-UniRule"/>
</dbReference>
<keyword evidence="2 6" id="KW-0378">Hydrolase</keyword>
<dbReference type="EMBL" id="VLTL01000027">
    <property type="protein sequence ID" value="KAA0168710.1"/>
    <property type="molecule type" value="Genomic_DNA"/>
</dbReference>
<name>A0A5A8DFG6_CAFRO</name>
<dbReference type="InterPro" id="IPR028607">
    <property type="entry name" value="DNPH1"/>
</dbReference>
<dbReference type="PANTHER" id="PTHR15364">
    <property type="entry name" value="2'-DEOXYNUCLEOSIDE 5'-PHOSPHATE N-HYDROLASE 1"/>
    <property type="match status" value="1"/>
</dbReference>
<dbReference type="Gene3D" id="3.40.50.450">
    <property type="match status" value="1"/>
</dbReference>